<dbReference type="GO" id="GO:0004803">
    <property type="term" value="F:transposase activity"/>
    <property type="evidence" value="ECO:0007669"/>
    <property type="project" value="InterPro"/>
</dbReference>
<evidence type="ECO:0000313" key="3">
    <source>
        <dbReference type="EMBL" id="AVR46012.1"/>
    </source>
</evidence>
<dbReference type="InterPro" id="IPR012337">
    <property type="entry name" value="RNaseH-like_sf"/>
</dbReference>
<dbReference type="OrthoDB" id="1495855at2"/>
<dbReference type="InterPro" id="IPR048020">
    <property type="entry name" value="Transpos_IS3"/>
</dbReference>
<dbReference type="RefSeq" id="WP_107012787.1">
    <property type="nucleotide sequence ID" value="NZ_CP028136.1"/>
</dbReference>
<evidence type="ECO:0000313" key="4">
    <source>
        <dbReference type="Proteomes" id="UP000241507"/>
    </source>
</evidence>
<dbReference type="InterPro" id="IPR001584">
    <property type="entry name" value="Integrase_cat-core"/>
</dbReference>
<feature type="domain" description="Integrase catalytic" evidence="2">
    <location>
        <begin position="193"/>
        <end position="357"/>
    </location>
</feature>
<dbReference type="Gene3D" id="3.30.420.10">
    <property type="entry name" value="Ribonuclease H-like superfamily/Ribonuclease H"/>
    <property type="match status" value="1"/>
</dbReference>
<keyword evidence="4" id="KW-1185">Reference proteome</keyword>
<feature type="coiled-coil region" evidence="1">
    <location>
        <begin position="42"/>
        <end position="76"/>
    </location>
</feature>
<proteinExistence type="predicted"/>
<dbReference type="GO" id="GO:0006313">
    <property type="term" value="P:DNA transposition"/>
    <property type="evidence" value="ECO:0007669"/>
    <property type="project" value="InterPro"/>
</dbReference>
<dbReference type="InterPro" id="IPR036397">
    <property type="entry name" value="RNaseH_sf"/>
</dbReference>
<accession>A0A2R3Z735</accession>
<dbReference type="NCBIfam" id="NF033516">
    <property type="entry name" value="transpos_IS3"/>
    <property type="match status" value="1"/>
</dbReference>
<protein>
    <submittedName>
        <fullName evidence="3">IS3 family transposase</fullName>
    </submittedName>
</protein>
<dbReference type="AlphaFoldDB" id="A0A2R3Z735"/>
<dbReference type="KEGG" id="grs:C7S20_12530"/>
<dbReference type="PANTHER" id="PTHR47515:SF2">
    <property type="entry name" value="INTEGRASE CORE DOMAIN PROTEIN"/>
    <property type="match status" value="1"/>
</dbReference>
<dbReference type="SUPFAM" id="SSF46689">
    <property type="entry name" value="Homeodomain-like"/>
    <property type="match status" value="1"/>
</dbReference>
<organism evidence="3 4">
    <name type="scientific">Christiangramia fulva</name>
    <dbReference type="NCBI Taxonomy" id="2126553"/>
    <lineage>
        <taxon>Bacteria</taxon>
        <taxon>Pseudomonadati</taxon>
        <taxon>Bacteroidota</taxon>
        <taxon>Flavobacteriia</taxon>
        <taxon>Flavobacteriales</taxon>
        <taxon>Flavobacteriaceae</taxon>
        <taxon>Christiangramia</taxon>
    </lineage>
</organism>
<sequence>MKKSKFSPQKISKILKEFDNGKTAAEISREYGISTAAFYKWRERYSGMNGKELKRLKELEEENRRLKQMYATLSLDHEMAKEIIEKKPLKPCRKRTIAKELAHYGISRACRVLKMSKSVFYYIPLPKDDKPIEEALQEKAEKYSEEGFWMAYDRLRKEGKPWNHKRVYRVYKNLGLSLRRKVKKRLPARVKEPLEVPEMLNHTWSMDFVTDVLDNKRRFRAFTIIDDYNREALHIEVDFSLPSNRVIWVLNHLINRRTKPQKIRMDNGPEFIAKIASEWSQMHGIDFQYIQPGKPTQNAFIERFNGTYRRGVLNKYIFDDLDQVREQTQVWMDDYNNQRPHDALGKMAPIEYAKINTLLETTNKTKNNNFITSSSSN</sequence>
<dbReference type="Proteomes" id="UP000241507">
    <property type="component" value="Chromosome"/>
</dbReference>
<dbReference type="InterPro" id="IPR009057">
    <property type="entry name" value="Homeodomain-like_sf"/>
</dbReference>
<dbReference type="PROSITE" id="PS50994">
    <property type="entry name" value="INTEGRASE"/>
    <property type="match status" value="1"/>
</dbReference>
<dbReference type="EMBL" id="CP028136">
    <property type="protein sequence ID" value="AVR46012.1"/>
    <property type="molecule type" value="Genomic_DNA"/>
</dbReference>
<dbReference type="SUPFAM" id="SSF53098">
    <property type="entry name" value="Ribonuclease H-like"/>
    <property type="match status" value="1"/>
</dbReference>
<reference evidence="4" key="1">
    <citation type="submission" date="2018-03" db="EMBL/GenBank/DDBJ databases">
        <title>Gramella fulva sp. nov., isolated from a dry surface of tidal flat.</title>
        <authorList>
            <person name="Hwang S.H."/>
            <person name="Hwang W.M."/>
            <person name="Kang K."/>
            <person name="Ahn T.-Y."/>
        </authorList>
    </citation>
    <scope>NUCLEOTIDE SEQUENCE [LARGE SCALE GENOMIC DNA]</scope>
    <source>
        <strain evidence="4">SH35</strain>
    </source>
</reference>
<dbReference type="PANTHER" id="PTHR47515">
    <property type="entry name" value="LOW CALCIUM RESPONSE LOCUS PROTEIN T"/>
    <property type="match status" value="1"/>
</dbReference>
<evidence type="ECO:0000256" key="1">
    <source>
        <dbReference type="SAM" id="Coils"/>
    </source>
</evidence>
<name>A0A2R3Z735_9FLAO</name>
<dbReference type="Pfam" id="PF13683">
    <property type="entry name" value="rve_3"/>
    <property type="match status" value="1"/>
</dbReference>
<evidence type="ECO:0000259" key="2">
    <source>
        <dbReference type="PROSITE" id="PS50994"/>
    </source>
</evidence>
<dbReference type="Pfam" id="PF01527">
    <property type="entry name" value="HTH_Tnp_1"/>
    <property type="match status" value="1"/>
</dbReference>
<keyword evidence="1" id="KW-0175">Coiled coil</keyword>
<gene>
    <name evidence="3" type="ORF">C7S20_12530</name>
</gene>
<dbReference type="InterPro" id="IPR002514">
    <property type="entry name" value="Transposase_8"/>
</dbReference>
<dbReference type="GO" id="GO:0003677">
    <property type="term" value="F:DNA binding"/>
    <property type="evidence" value="ECO:0007669"/>
    <property type="project" value="InterPro"/>
</dbReference>
<dbReference type="GO" id="GO:0015074">
    <property type="term" value="P:DNA integration"/>
    <property type="evidence" value="ECO:0007669"/>
    <property type="project" value="InterPro"/>
</dbReference>